<dbReference type="GeneID" id="107068274"/>
<dbReference type="Proteomes" id="UP000694924">
    <property type="component" value="Unplaced"/>
</dbReference>
<organism evidence="1 2">
    <name type="scientific">Polistes dominula</name>
    <name type="common">European paper wasp</name>
    <name type="synonym">Vespa dominula</name>
    <dbReference type="NCBI Taxonomy" id="743375"/>
    <lineage>
        <taxon>Eukaryota</taxon>
        <taxon>Metazoa</taxon>
        <taxon>Ecdysozoa</taxon>
        <taxon>Arthropoda</taxon>
        <taxon>Hexapoda</taxon>
        <taxon>Insecta</taxon>
        <taxon>Pterygota</taxon>
        <taxon>Neoptera</taxon>
        <taxon>Endopterygota</taxon>
        <taxon>Hymenoptera</taxon>
        <taxon>Apocrita</taxon>
        <taxon>Aculeata</taxon>
        <taxon>Vespoidea</taxon>
        <taxon>Vespidae</taxon>
        <taxon>Polistinae</taxon>
        <taxon>Polistini</taxon>
        <taxon>Polistes</taxon>
    </lineage>
</organism>
<keyword evidence="1" id="KW-1185">Reference proteome</keyword>
<sequence length="566" mass="66308">MDEEHDKSRNKIIEALGQIQSYDINQNSYDSDSTYFSVVDNDQVCSPILEDLLTELNIINLGKQLGVDKNDSLDTICSYCKQIYEVPNILMNPRDNTIIGPLEKCKEDLSFVQAIVWLKSIVKRMHEIPLEEYNLISNMFKQISKRNVKSRSRINDFPKLQRNCKKKIIMSNCSNISTKELNNTVSLYYSKSWKCLYDCNEQNSSQELYKEQENCTNINDTTNLSDPLTPLRWNNFCTMDINKSQNWIIPESDEELTINSENVDDTYYQENVITPDLFTIENVITPDLFNSENVITPDLFTLENDSLNNDESNISDKQEDSAYDTLNINQQDSMNFVNNIDERINNKYLQKKRQIEIIDIPRKRLKKNIKQCISTGWINFTLKSLETNDVVVKSIEMILRVFKNETIVNDYLKRKCWIDTLEKEALDAILQFANIFQLEMKSDVCSQIIVQAIQDVLKEICQKTNFNKNIINKIHLILYALSICLRKYKMIILSNKNDTERNIIIPVTKLWRKQWNIDHVSNENNTKAQMSIEKWINSLELFTRNHIYDIPLLAEKTRQLHLMLIT</sequence>
<reference evidence="2" key="1">
    <citation type="submission" date="2025-08" db="UniProtKB">
        <authorList>
            <consortium name="RefSeq"/>
        </authorList>
    </citation>
    <scope>IDENTIFICATION</scope>
    <source>
        <tissue evidence="2">Whole body</tissue>
    </source>
</reference>
<dbReference type="RefSeq" id="XP_015179981.1">
    <property type="nucleotide sequence ID" value="XM_015324495.1"/>
</dbReference>
<proteinExistence type="predicted"/>
<evidence type="ECO:0000313" key="1">
    <source>
        <dbReference type="Proteomes" id="UP000694924"/>
    </source>
</evidence>
<evidence type="ECO:0000313" key="2">
    <source>
        <dbReference type="RefSeq" id="XP_015179981.1"/>
    </source>
</evidence>
<name>A0ABM1IIE4_POLDO</name>
<accession>A0ABM1IIE4</accession>
<gene>
    <name evidence="2" type="primary">LOC107068274</name>
</gene>
<protein>
    <submittedName>
        <fullName evidence="2">Uncharacterized protein LOC107068274</fullName>
    </submittedName>
</protein>